<proteinExistence type="predicted"/>
<evidence type="ECO:0000313" key="1">
    <source>
        <dbReference type="EMBL" id="NDU99227.1"/>
    </source>
</evidence>
<protein>
    <submittedName>
        <fullName evidence="1">Uncharacterized protein</fullName>
    </submittedName>
</protein>
<comment type="caution">
    <text evidence="1">The sequence shown here is derived from an EMBL/GenBank/DDBJ whole genome shotgun (WGS) entry which is preliminary data.</text>
</comment>
<dbReference type="Proteomes" id="UP000474175">
    <property type="component" value="Unassembled WGS sequence"/>
</dbReference>
<keyword evidence="2" id="KW-1185">Reference proteome</keyword>
<sequence length="85" mass="10124">MCFPSSLYQVDFFDSQLTGEELSQAITAHEDKWLADVYAFQRLTDKQYGEPRTCSMVKCLPKKLRDRYYDKYYSGHAQLREDIRK</sequence>
<evidence type="ECO:0000313" key="2">
    <source>
        <dbReference type="Proteomes" id="UP000474175"/>
    </source>
</evidence>
<accession>A0A6L9LHH5</accession>
<dbReference type="EMBL" id="JAAFZH010000026">
    <property type="protein sequence ID" value="NDU99227.1"/>
    <property type="molecule type" value="Genomic_DNA"/>
</dbReference>
<gene>
    <name evidence="1" type="ORF">GK108_30390</name>
</gene>
<name>A0A6L9LHH5_9BACT</name>
<dbReference type="AlphaFoldDB" id="A0A6L9LHH5"/>
<organism evidence="1 2">
    <name type="scientific">Spirosoma terrae</name>
    <dbReference type="NCBI Taxonomy" id="1968276"/>
    <lineage>
        <taxon>Bacteria</taxon>
        <taxon>Pseudomonadati</taxon>
        <taxon>Bacteroidota</taxon>
        <taxon>Cytophagia</taxon>
        <taxon>Cytophagales</taxon>
        <taxon>Cytophagaceae</taxon>
        <taxon>Spirosoma</taxon>
    </lineage>
</organism>
<reference evidence="1 2" key="1">
    <citation type="submission" date="2020-02" db="EMBL/GenBank/DDBJ databases">
        <title>Draft genome sequence of two Spirosoma agri KCTC 52727 and Spirosoma terrae KCTC 52035.</title>
        <authorList>
            <person name="Rojas J."/>
            <person name="Ambika Manirajan B."/>
            <person name="Suarez C."/>
            <person name="Ratering S."/>
            <person name="Schnell S."/>
        </authorList>
    </citation>
    <scope>NUCLEOTIDE SEQUENCE [LARGE SCALE GENOMIC DNA]</scope>
    <source>
        <strain evidence="1 2">KCTC 52035</strain>
    </source>
</reference>
<dbReference type="RefSeq" id="WP_163955360.1">
    <property type="nucleotide sequence ID" value="NZ_JAAFZH010000026.1"/>
</dbReference>